<organism evidence="1 2">
    <name type="scientific">Micromonospora andamanensis</name>
    <dbReference type="NCBI Taxonomy" id="1287068"/>
    <lineage>
        <taxon>Bacteria</taxon>
        <taxon>Bacillati</taxon>
        <taxon>Actinomycetota</taxon>
        <taxon>Actinomycetes</taxon>
        <taxon>Micromonosporales</taxon>
        <taxon>Micromonosporaceae</taxon>
        <taxon>Micromonospora</taxon>
    </lineage>
</organism>
<dbReference type="EMBL" id="BOOZ01000002">
    <property type="protein sequence ID" value="GIJ07004.1"/>
    <property type="molecule type" value="Genomic_DNA"/>
</dbReference>
<protein>
    <submittedName>
        <fullName evidence="1">Uncharacterized protein</fullName>
    </submittedName>
</protein>
<proteinExistence type="predicted"/>
<name>A0ABQ4HMY3_9ACTN</name>
<evidence type="ECO:0000313" key="1">
    <source>
        <dbReference type="EMBL" id="GIJ07004.1"/>
    </source>
</evidence>
<comment type="caution">
    <text evidence="1">The sequence shown here is derived from an EMBL/GenBank/DDBJ whole genome shotgun (WGS) entry which is preliminary data.</text>
</comment>
<keyword evidence="2" id="KW-1185">Reference proteome</keyword>
<accession>A0ABQ4HMY3</accession>
<dbReference type="Proteomes" id="UP000647017">
    <property type="component" value="Unassembled WGS sequence"/>
</dbReference>
<reference evidence="1 2" key="1">
    <citation type="submission" date="2021-01" db="EMBL/GenBank/DDBJ databases">
        <title>Whole genome shotgun sequence of Verrucosispora andamanensis NBRC 109075.</title>
        <authorList>
            <person name="Komaki H."/>
            <person name="Tamura T."/>
        </authorList>
    </citation>
    <scope>NUCLEOTIDE SEQUENCE [LARGE SCALE GENOMIC DNA]</scope>
    <source>
        <strain evidence="1 2">NBRC 109075</strain>
    </source>
</reference>
<sequence length="72" mass="7931">MDNFLWNGGGMPKQPQDRYQQDTGCAWRGLGATGRFPAQAPYQGHRTLPGALSWCELNSLPAGAVRHHLNPQ</sequence>
<gene>
    <name evidence="1" type="ORF">Van01_02180</name>
</gene>
<evidence type="ECO:0000313" key="2">
    <source>
        <dbReference type="Proteomes" id="UP000647017"/>
    </source>
</evidence>